<accession>A0ABW8RCI8</accession>
<evidence type="ECO:0000256" key="1">
    <source>
        <dbReference type="ARBA" id="ARBA00022448"/>
    </source>
</evidence>
<protein>
    <submittedName>
        <fullName evidence="6">Globin</fullName>
    </submittedName>
</protein>
<reference evidence="6 7" key="1">
    <citation type="submission" date="2024-11" db="EMBL/GenBank/DDBJ databases">
        <authorList>
            <person name="Lucas J.A."/>
        </authorList>
    </citation>
    <scope>NUCLEOTIDE SEQUENCE [LARGE SCALE GENOMIC DNA]</scope>
    <source>
        <strain evidence="6 7">Z 5.4</strain>
    </source>
</reference>
<keyword evidence="7" id="KW-1185">Reference proteome</keyword>
<name>A0ABW8RCI8_9BACI</name>
<dbReference type="EMBL" id="JBJHQH010000003">
    <property type="protein sequence ID" value="MFK9090998.1"/>
    <property type="molecule type" value="Genomic_DNA"/>
</dbReference>
<dbReference type="InterPro" id="IPR009050">
    <property type="entry name" value="Globin-like_sf"/>
</dbReference>
<proteinExistence type="inferred from homology"/>
<sequence length="137" mass="15873">MDGEKELEYTFKSLYNEIGGQETIDKLVNAFYPRVYDDPELAPLFEGDMEEIKRKQRMFLPQFLGGPALYSQEFGPPAMRDRHLPFEVTPRRAQCWLRCMREAFQEIGLDQNPAGLAFYDRLTQVAGIMVNTPDSEE</sequence>
<dbReference type="Pfam" id="PF01152">
    <property type="entry name" value="Bac_globin"/>
    <property type="match status" value="1"/>
</dbReference>
<gene>
    <name evidence="6" type="ORF">ACJEBI_05855</name>
</gene>
<keyword evidence="2" id="KW-0349">Heme</keyword>
<dbReference type="PANTHER" id="PTHR47366">
    <property type="entry name" value="TWO-ON-TWO HEMOGLOBIN-3"/>
    <property type="match status" value="1"/>
</dbReference>
<evidence type="ECO:0000256" key="4">
    <source>
        <dbReference type="ARBA" id="ARBA00023004"/>
    </source>
</evidence>
<keyword evidence="4" id="KW-0408">Iron</keyword>
<dbReference type="InterPro" id="IPR001486">
    <property type="entry name" value="Hemoglobin_trunc"/>
</dbReference>
<evidence type="ECO:0000256" key="3">
    <source>
        <dbReference type="ARBA" id="ARBA00022723"/>
    </source>
</evidence>
<dbReference type="PANTHER" id="PTHR47366:SF1">
    <property type="entry name" value="TWO-ON-TWO HEMOGLOBIN-3"/>
    <property type="match status" value="1"/>
</dbReference>
<comment type="caution">
    <text evidence="6">The sequence shown here is derived from an EMBL/GenBank/DDBJ whole genome shotgun (WGS) entry which is preliminary data.</text>
</comment>
<organism evidence="6 7">
    <name type="scientific">Bacillus salipaludis</name>
    <dbReference type="NCBI Taxonomy" id="2547811"/>
    <lineage>
        <taxon>Bacteria</taxon>
        <taxon>Bacillati</taxon>
        <taxon>Bacillota</taxon>
        <taxon>Bacilli</taxon>
        <taxon>Bacillales</taxon>
        <taxon>Bacillaceae</taxon>
        <taxon>Bacillus</taxon>
    </lineage>
</organism>
<evidence type="ECO:0000313" key="6">
    <source>
        <dbReference type="EMBL" id="MFK9090998.1"/>
    </source>
</evidence>
<dbReference type="InterPro" id="IPR044203">
    <property type="entry name" value="GlbO/GLB3-like"/>
</dbReference>
<evidence type="ECO:0000313" key="7">
    <source>
        <dbReference type="Proteomes" id="UP001623041"/>
    </source>
</evidence>
<dbReference type="Proteomes" id="UP001623041">
    <property type="component" value="Unassembled WGS sequence"/>
</dbReference>
<comment type="similarity">
    <text evidence="5">Belongs to the truncated hemoglobin family. Group II subfamily.</text>
</comment>
<keyword evidence="1" id="KW-0813">Transport</keyword>
<dbReference type="SUPFAM" id="SSF46458">
    <property type="entry name" value="Globin-like"/>
    <property type="match status" value="1"/>
</dbReference>
<dbReference type="InterPro" id="IPR012292">
    <property type="entry name" value="Globin/Proto"/>
</dbReference>
<evidence type="ECO:0000256" key="5">
    <source>
        <dbReference type="ARBA" id="ARBA00034496"/>
    </source>
</evidence>
<dbReference type="Gene3D" id="1.10.490.10">
    <property type="entry name" value="Globins"/>
    <property type="match status" value="1"/>
</dbReference>
<dbReference type="RefSeq" id="WP_406579680.1">
    <property type="nucleotide sequence ID" value="NZ_JBJHQH010000003.1"/>
</dbReference>
<keyword evidence="3" id="KW-0479">Metal-binding</keyword>
<evidence type="ECO:0000256" key="2">
    <source>
        <dbReference type="ARBA" id="ARBA00022617"/>
    </source>
</evidence>